<keyword evidence="2" id="KW-1185">Reference proteome</keyword>
<proteinExistence type="predicted"/>
<evidence type="ECO:0000313" key="1">
    <source>
        <dbReference type="EMBL" id="TGY79158.1"/>
    </source>
</evidence>
<dbReference type="EMBL" id="SRYB01000008">
    <property type="protein sequence ID" value="TGY79158.1"/>
    <property type="molecule type" value="Genomic_DNA"/>
</dbReference>
<evidence type="ECO:0000313" key="2">
    <source>
        <dbReference type="Proteomes" id="UP000306319"/>
    </source>
</evidence>
<protein>
    <submittedName>
        <fullName evidence="1">Bifunctional (P)ppGpp synthetase/guanosine-3',5'-bis(Diphosphate) 3'-pyrophosphohydrolase</fullName>
    </submittedName>
</protein>
<comment type="caution">
    <text evidence="1">The sequence shown here is derived from an EMBL/GenBank/DDBJ whole genome shotgun (WGS) entry which is preliminary data.</text>
</comment>
<sequence length="735" mass="83342">MENKTTDRLSTAEKREFVTLLRDVSAYINPTRFTADEKDAFLKMVYHSMHEDSPAHDPKGLPIAIMTLRWALLFAEAIEPDHNILLAIGLYPLLTYGHTDIMQIRKRWGEDVAGLLTGLSSVEKFSSKNNAVHQDNFRGLMLSLADDIRVIIIMIVRNLVLMRAINHHPDDEWVRNVAFEANCLYAQLAHRLGLYKIKGELEDLSLKYTNREIFTQIAHKLNETKRSRDAYIKSFIDPVKARLEAAGLKFEIKGRTKSISSIWNKMKKQKVDLQGIYDLFAIRVIIDTPKEREKSDCWLAYSIVADMYTANPARMKDWISIPKSNGYESLHATVMGPGSKWVEVQFRTRRMDLVAEKGLAAHWRYKGVKSDNTDQWMTNIRDILETAESGPMQLMKDMKMDIYGKEVFAFTPKGDLFRLASGATVLDFAFQIHTNVGAHCTGAVVNGQHRKITYRINNGDTIEILTSSNQAPKSDWLNIVVSTKARNKIKQSLNEELQRRAELGKEILERRAKNRKVEIEESVLMKLIGKNGYKYANEFFADMADEKIDPGKFLNTYVEETSVKTDGPKISAGEYQLQRNEESDSKNDVLRIGEKTINGLSYKFAKCCSPIYGDDVFGFISADGTVKIHRCDCPNASNIRERYPYRIIKADWSGKEGDLLPASLRIIGNDDIGIVANITSIISKESGVMLRNISVDSHDGIFQGVLVVAVSDQRQLSSLLKKLKTVKGVKEIQRL</sequence>
<dbReference type="Proteomes" id="UP000306319">
    <property type="component" value="Unassembled WGS sequence"/>
</dbReference>
<reference evidence="1" key="1">
    <citation type="submission" date="2019-04" db="EMBL/GenBank/DDBJ databases">
        <title>Microbes associate with the intestines of laboratory mice.</title>
        <authorList>
            <person name="Navarre W."/>
            <person name="Wong E."/>
            <person name="Huang K."/>
            <person name="Tropini C."/>
            <person name="Ng K."/>
            <person name="Yu B."/>
        </authorList>
    </citation>
    <scope>NUCLEOTIDE SEQUENCE</scope>
    <source>
        <strain evidence="1">NM04_E33</strain>
    </source>
</reference>
<organism evidence="1 2">
    <name type="scientific">Lepagella muris</name>
    <dbReference type="NCBI Taxonomy" id="3032870"/>
    <lineage>
        <taxon>Bacteria</taxon>
        <taxon>Pseudomonadati</taxon>
        <taxon>Bacteroidota</taxon>
        <taxon>Bacteroidia</taxon>
        <taxon>Bacteroidales</taxon>
        <taxon>Muribaculaceae</taxon>
        <taxon>Lepagella</taxon>
    </lineage>
</organism>
<accession>A0AC61RGU0</accession>
<name>A0AC61RGU0_9BACT</name>
<gene>
    <name evidence="1" type="ORF">E5331_07200</name>
</gene>